<protein>
    <submittedName>
        <fullName evidence="3">Uncharacterized protein</fullName>
    </submittedName>
</protein>
<feature type="compositionally biased region" description="Low complexity" evidence="1">
    <location>
        <begin position="101"/>
        <end position="117"/>
    </location>
</feature>
<feature type="compositionally biased region" description="Basic and acidic residues" evidence="1">
    <location>
        <begin position="83"/>
        <end position="94"/>
    </location>
</feature>
<proteinExistence type="predicted"/>
<accession>A0A2T7F7G1</accession>
<keyword evidence="2" id="KW-0732">Signal</keyword>
<gene>
    <name evidence="3" type="ORF">GQ55_1G256900</name>
</gene>
<dbReference type="EMBL" id="CM009749">
    <property type="protein sequence ID" value="PUZ76011.1"/>
    <property type="molecule type" value="Genomic_DNA"/>
</dbReference>
<feature type="chain" id="PRO_5015655023" evidence="2">
    <location>
        <begin position="37"/>
        <end position="213"/>
    </location>
</feature>
<dbReference type="Proteomes" id="UP000244336">
    <property type="component" value="Chromosome 1"/>
</dbReference>
<evidence type="ECO:0000256" key="1">
    <source>
        <dbReference type="SAM" id="MobiDB-lite"/>
    </source>
</evidence>
<evidence type="ECO:0000313" key="4">
    <source>
        <dbReference type="Proteomes" id="UP000244336"/>
    </source>
</evidence>
<feature type="signal peptide" evidence="2">
    <location>
        <begin position="1"/>
        <end position="36"/>
    </location>
</feature>
<dbReference type="OrthoDB" id="10259572at2759"/>
<organism evidence="3 4">
    <name type="scientific">Panicum hallii var. hallii</name>
    <dbReference type="NCBI Taxonomy" id="1504633"/>
    <lineage>
        <taxon>Eukaryota</taxon>
        <taxon>Viridiplantae</taxon>
        <taxon>Streptophyta</taxon>
        <taxon>Embryophyta</taxon>
        <taxon>Tracheophyta</taxon>
        <taxon>Spermatophyta</taxon>
        <taxon>Magnoliopsida</taxon>
        <taxon>Liliopsida</taxon>
        <taxon>Poales</taxon>
        <taxon>Poaceae</taxon>
        <taxon>PACMAD clade</taxon>
        <taxon>Panicoideae</taxon>
        <taxon>Panicodae</taxon>
        <taxon>Paniceae</taxon>
        <taxon>Panicinae</taxon>
        <taxon>Panicum</taxon>
        <taxon>Panicum sect. Panicum</taxon>
    </lineage>
</organism>
<dbReference type="Gramene" id="PUZ76011">
    <property type="protein sequence ID" value="PUZ76011"/>
    <property type="gene ID" value="GQ55_1G256900"/>
</dbReference>
<feature type="compositionally biased region" description="Low complexity" evidence="1">
    <location>
        <begin position="59"/>
        <end position="68"/>
    </location>
</feature>
<feature type="region of interest" description="Disordered" evidence="1">
    <location>
        <begin position="59"/>
        <end position="194"/>
    </location>
</feature>
<evidence type="ECO:0000313" key="3">
    <source>
        <dbReference type="EMBL" id="PUZ76011.1"/>
    </source>
</evidence>
<feature type="compositionally biased region" description="Basic residues" evidence="1">
    <location>
        <begin position="119"/>
        <end position="129"/>
    </location>
</feature>
<name>A0A2T7F7G1_9POAL</name>
<sequence>MGAAATTAPCGALLRRSCGPLLALLLCFQVLRTSQAFKLRGGYEEEKVPLTVIVPDPSPQLSGLSPAPLAAPPPVFGGGGGGDDMRPRLPTERWRRGRGRPGVAPRTPRLPRLLPTPTRRPRPRQRHRLACLAPRAAPLPGPKHQRRRRTPPPGAAAPRPSRAAPPCRSRAASRTPPPSCPCRRPAKSGRKWEQPLRLEPAWCRRCCLGCSSS</sequence>
<evidence type="ECO:0000256" key="2">
    <source>
        <dbReference type="SAM" id="SignalP"/>
    </source>
</evidence>
<feature type="compositionally biased region" description="Low complexity" evidence="1">
    <location>
        <begin position="156"/>
        <end position="174"/>
    </location>
</feature>
<reference evidence="3 4" key="1">
    <citation type="submission" date="2018-04" db="EMBL/GenBank/DDBJ databases">
        <title>WGS assembly of Panicum hallii var. hallii HAL2.</title>
        <authorList>
            <person name="Lovell J."/>
            <person name="Jenkins J."/>
            <person name="Lowry D."/>
            <person name="Mamidi S."/>
            <person name="Sreedasyam A."/>
            <person name="Weng X."/>
            <person name="Barry K."/>
            <person name="Bonette J."/>
            <person name="Campitelli B."/>
            <person name="Daum C."/>
            <person name="Gordon S."/>
            <person name="Gould B."/>
            <person name="Lipzen A."/>
            <person name="MacQueen A."/>
            <person name="Palacio-Mejia J."/>
            <person name="Plott C."/>
            <person name="Shakirov E."/>
            <person name="Shu S."/>
            <person name="Yoshinaga Y."/>
            <person name="Zane M."/>
            <person name="Rokhsar D."/>
            <person name="Grimwood J."/>
            <person name="Schmutz J."/>
            <person name="Juenger T."/>
        </authorList>
    </citation>
    <scope>NUCLEOTIDE SEQUENCE [LARGE SCALE GENOMIC DNA]</scope>
    <source>
        <strain evidence="4">cv. HAL2</strain>
    </source>
</reference>
<keyword evidence="4" id="KW-1185">Reference proteome</keyword>
<dbReference type="AlphaFoldDB" id="A0A2T7F7G1"/>